<dbReference type="GO" id="GO:0005829">
    <property type="term" value="C:cytosol"/>
    <property type="evidence" value="ECO:0007669"/>
    <property type="project" value="TreeGrafter"/>
</dbReference>
<dbReference type="SUPFAM" id="SSF101473">
    <property type="entry name" value="DhaL-like"/>
    <property type="match status" value="1"/>
</dbReference>
<protein>
    <submittedName>
        <fullName evidence="7">Dihydroxyacetone kinase</fullName>
    </submittedName>
</protein>
<dbReference type="Pfam" id="PF02733">
    <property type="entry name" value="Dak1"/>
    <property type="match status" value="1"/>
</dbReference>
<dbReference type="InterPro" id="IPR004006">
    <property type="entry name" value="DhaK_dom"/>
</dbReference>
<keyword evidence="8" id="KW-1185">Reference proteome</keyword>
<dbReference type="FunFam" id="3.40.50.10440:FF:000001">
    <property type="entry name" value="Dihydroxyacetone kinase, DhaK subunit"/>
    <property type="match status" value="1"/>
</dbReference>
<dbReference type="GO" id="GO:0005524">
    <property type="term" value="F:ATP binding"/>
    <property type="evidence" value="ECO:0007669"/>
    <property type="project" value="UniProtKB-KW"/>
</dbReference>
<dbReference type="Gene3D" id="1.25.40.340">
    <property type="match status" value="1"/>
</dbReference>
<dbReference type="PANTHER" id="PTHR28629">
    <property type="entry name" value="TRIOKINASE/FMN CYCLASE"/>
    <property type="match status" value="1"/>
</dbReference>
<dbReference type="RefSeq" id="WP_062591864.1">
    <property type="nucleotide sequence ID" value="NZ_LQZQ01000045.1"/>
</dbReference>
<dbReference type="Gene3D" id="3.40.50.10440">
    <property type="entry name" value="Dihydroxyacetone kinase, domain 1"/>
    <property type="match status" value="1"/>
</dbReference>
<dbReference type="InterPro" id="IPR036117">
    <property type="entry name" value="DhaL_dom_sf"/>
</dbReference>
<dbReference type="OrthoDB" id="9806345at2"/>
<keyword evidence="4" id="KW-0067">ATP-binding</keyword>
<feature type="domain" description="DhaK" evidence="6">
    <location>
        <begin position="7"/>
        <end position="323"/>
    </location>
</feature>
<dbReference type="InterPro" id="IPR004007">
    <property type="entry name" value="DhaL_dom"/>
</dbReference>
<dbReference type="Pfam" id="PF02734">
    <property type="entry name" value="Dak2"/>
    <property type="match status" value="1"/>
</dbReference>
<dbReference type="InterPro" id="IPR050861">
    <property type="entry name" value="Dihydroxyacetone_Kinase"/>
</dbReference>
<name>A0A150X7F0_ROSEK</name>
<evidence type="ECO:0000256" key="3">
    <source>
        <dbReference type="ARBA" id="ARBA00022777"/>
    </source>
</evidence>
<accession>A0A150X7F0</accession>
<evidence type="ECO:0000313" key="7">
    <source>
        <dbReference type="EMBL" id="KYG74651.1"/>
    </source>
</evidence>
<gene>
    <name evidence="7" type="ORF">MB14_05445</name>
</gene>
<evidence type="ECO:0000256" key="1">
    <source>
        <dbReference type="ARBA" id="ARBA00022679"/>
    </source>
</evidence>
<evidence type="ECO:0000259" key="6">
    <source>
        <dbReference type="PROSITE" id="PS51481"/>
    </source>
</evidence>
<dbReference type="PANTHER" id="PTHR28629:SF4">
    <property type="entry name" value="TRIOKINASE_FMN CYCLASE"/>
    <property type="match status" value="1"/>
</dbReference>
<reference evidence="7" key="1">
    <citation type="submission" date="2016-01" db="EMBL/GenBank/DDBJ databases">
        <title>Genome sequencing of Roseivirga ehrenbergii KMM 6017.</title>
        <authorList>
            <person name="Selvaratnam C."/>
            <person name="Thevarajoo S."/>
            <person name="Goh K.M."/>
            <person name="Ee R."/>
            <person name="Chan K.-G."/>
            <person name="Chong C.S."/>
        </authorList>
    </citation>
    <scope>NUCLEOTIDE SEQUENCE [LARGE SCALE GENOMIC DNA]</scope>
    <source>
        <strain evidence="7">KMM 6017</strain>
    </source>
</reference>
<feature type="domain" description="DhaL" evidence="5">
    <location>
        <begin position="352"/>
        <end position="542"/>
    </location>
</feature>
<evidence type="ECO:0000313" key="8">
    <source>
        <dbReference type="Proteomes" id="UP000075583"/>
    </source>
</evidence>
<organism evidence="7 8">
    <name type="scientific">Roseivirga ehrenbergii (strain DSM 102268 / JCM 13514 / KCTC 12282 / NCIMB 14502 / KMM 6017)</name>
    <dbReference type="NCBI Taxonomy" id="279360"/>
    <lineage>
        <taxon>Bacteria</taxon>
        <taxon>Pseudomonadati</taxon>
        <taxon>Bacteroidota</taxon>
        <taxon>Cytophagia</taxon>
        <taxon>Cytophagales</taxon>
        <taxon>Roseivirgaceae</taxon>
        <taxon>Roseivirga</taxon>
    </lineage>
</organism>
<dbReference type="AlphaFoldDB" id="A0A150X7F0"/>
<dbReference type="Proteomes" id="UP000075583">
    <property type="component" value="Unassembled WGS sequence"/>
</dbReference>
<dbReference type="GO" id="GO:0019563">
    <property type="term" value="P:glycerol catabolic process"/>
    <property type="evidence" value="ECO:0007669"/>
    <property type="project" value="TreeGrafter"/>
</dbReference>
<dbReference type="PROSITE" id="PS51480">
    <property type="entry name" value="DHAL"/>
    <property type="match status" value="1"/>
</dbReference>
<evidence type="ECO:0000256" key="2">
    <source>
        <dbReference type="ARBA" id="ARBA00022741"/>
    </source>
</evidence>
<sequence length="552" mass="58829">MKRFFNESTNVVTQAIDGELRLTGSQNLVRANGFPARKFVVRGDWDKSKVAIISGGGAGHEPAHIGFIGSGMLTAAISGEVFASPSVEAVLACILHVTGDAGCLLIVKNYTGDRLNFGLAAERAKKMGKKVEMVVVQDDIAIVDAPQPRGVAGTLFVHKIAGYLSEKGASLEEIKIKAEETAQESLSLGLAISTCTLPGKELEFSVGSPELGLGIHGEPGLEKVAFKGGKESVLMVLSRLFAETQADEEYAIIINNLGSVTPLEMSIIANEVLTSRYKDQIKLVIGPALLMTSLNMYGFSFSLLKLTDENTKMLCEPVGPSAWPEVVAPKEPQVFDIDYLQLRKKFEPSSNPQVQDFIQTICSALLRSEESLNNLDKRIGDGDTGSTFAAGANGIIEMLDSKTLPLNEPGDLLIAIGELLSSHMGGSSGVLSSIMFTNAGTCLINGESLADSLHSGVEMMMKYGGAKLGSRTMIDALLPAIEKLKDHDLEGAAKAARMGADSTSKMEKAASGRSSYLRSESLKDVIDPGAEAVAIIFESIALKSKYKHIERV</sequence>
<dbReference type="STRING" id="279360.MB14_05445"/>
<proteinExistence type="predicted"/>
<dbReference type="FunFam" id="1.25.40.340:FF:000002">
    <property type="entry name" value="Dihydroxyacetone kinase, L subunit"/>
    <property type="match status" value="1"/>
</dbReference>
<evidence type="ECO:0000259" key="5">
    <source>
        <dbReference type="PROSITE" id="PS51480"/>
    </source>
</evidence>
<evidence type="ECO:0000256" key="4">
    <source>
        <dbReference type="ARBA" id="ARBA00022840"/>
    </source>
</evidence>
<dbReference type="GO" id="GO:0004371">
    <property type="term" value="F:glycerone kinase activity"/>
    <property type="evidence" value="ECO:0007669"/>
    <property type="project" value="InterPro"/>
</dbReference>
<keyword evidence="3 7" id="KW-0418">Kinase</keyword>
<dbReference type="PROSITE" id="PS51481">
    <property type="entry name" value="DHAK"/>
    <property type="match status" value="1"/>
</dbReference>
<keyword evidence="1" id="KW-0808">Transferase</keyword>
<dbReference type="SUPFAM" id="SSF82549">
    <property type="entry name" value="DAK1/DegV-like"/>
    <property type="match status" value="1"/>
</dbReference>
<dbReference type="SMART" id="SM01120">
    <property type="entry name" value="Dak2"/>
    <property type="match status" value="1"/>
</dbReference>
<keyword evidence="2" id="KW-0547">Nucleotide-binding</keyword>
<dbReference type="EMBL" id="LQZQ01000045">
    <property type="protein sequence ID" value="KYG74651.1"/>
    <property type="molecule type" value="Genomic_DNA"/>
</dbReference>
<dbReference type="Gene3D" id="3.30.1180.20">
    <property type="entry name" value="Dihydroxyacetone kinase, domain 2"/>
    <property type="match status" value="1"/>
</dbReference>
<comment type="caution">
    <text evidence="7">The sequence shown here is derived from an EMBL/GenBank/DDBJ whole genome shotgun (WGS) entry which is preliminary data.</text>
</comment>